<keyword evidence="1" id="KW-1133">Transmembrane helix</keyword>
<feature type="transmembrane region" description="Helical" evidence="1">
    <location>
        <begin position="106"/>
        <end position="125"/>
    </location>
</feature>
<dbReference type="EMBL" id="SJPF01000004">
    <property type="protein sequence ID" value="TWT31733.1"/>
    <property type="molecule type" value="Genomic_DNA"/>
</dbReference>
<gene>
    <name evidence="2" type="ORF">Enr8_36570</name>
</gene>
<dbReference type="Proteomes" id="UP000318878">
    <property type="component" value="Unassembled WGS sequence"/>
</dbReference>
<comment type="caution">
    <text evidence="2">The sequence shown here is derived from an EMBL/GenBank/DDBJ whole genome shotgun (WGS) entry which is preliminary data.</text>
</comment>
<name>A0A5C5V182_9BACT</name>
<feature type="transmembrane region" description="Helical" evidence="1">
    <location>
        <begin position="7"/>
        <end position="27"/>
    </location>
</feature>
<protein>
    <submittedName>
        <fullName evidence="2">Uncharacterized protein</fullName>
    </submittedName>
</protein>
<reference evidence="2 3" key="1">
    <citation type="submission" date="2019-02" db="EMBL/GenBank/DDBJ databases">
        <title>Deep-cultivation of Planctomycetes and their phenomic and genomic characterization uncovers novel biology.</title>
        <authorList>
            <person name="Wiegand S."/>
            <person name="Jogler M."/>
            <person name="Boedeker C."/>
            <person name="Pinto D."/>
            <person name="Vollmers J."/>
            <person name="Rivas-Marin E."/>
            <person name="Kohn T."/>
            <person name="Peeters S.H."/>
            <person name="Heuer A."/>
            <person name="Rast P."/>
            <person name="Oberbeckmann S."/>
            <person name="Bunk B."/>
            <person name="Jeske O."/>
            <person name="Meyerdierks A."/>
            <person name="Storesund J.E."/>
            <person name="Kallscheuer N."/>
            <person name="Luecker S."/>
            <person name="Lage O.M."/>
            <person name="Pohl T."/>
            <person name="Merkel B.J."/>
            <person name="Hornburger P."/>
            <person name="Mueller R.-W."/>
            <person name="Bruemmer F."/>
            <person name="Labrenz M."/>
            <person name="Spormann A.M."/>
            <person name="Op Den Camp H."/>
            <person name="Overmann J."/>
            <person name="Amann R."/>
            <person name="Jetten M.S.M."/>
            <person name="Mascher T."/>
            <person name="Medema M.H."/>
            <person name="Devos D.P."/>
            <person name="Kaster A.-K."/>
            <person name="Ovreas L."/>
            <person name="Rohde M."/>
            <person name="Galperin M.Y."/>
            <person name="Jogler C."/>
        </authorList>
    </citation>
    <scope>NUCLEOTIDE SEQUENCE [LARGE SCALE GENOMIC DNA]</scope>
    <source>
        <strain evidence="2 3">Enr8</strain>
    </source>
</reference>
<feature type="transmembrane region" description="Helical" evidence="1">
    <location>
        <begin position="132"/>
        <end position="149"/>
    </location>
</feature>
<evidence type="ECO:0000256" key="1">
    <source>
        <dbReference type="SAM" id="Phobius"/>
    </source>
</evidence>
<dbReference type="AlphaFoldDB" id="A0A5C5V182"/>
<evidence type="ECO:0000313" key="3">
    <source>
        <dbReference type="Proteomes" id="UP000318878"/>
    </source>
</evidence>
<proteinExistence type="predicted"/>
<sequence length="151" mass="16715">MRFSRWQVGVVLAVMGLAILCQIYTALQPGRTIGNLEGETTGYAVGWPQPFFHWSVSRNFECEWPGQDANTPALLLFAGDPVITVTETQVDCDLGGLNWMNLLLVAAWWFAVAGTILAVLPLLWLRISIKNLLLLQASIAALVLLRFLFVV</sequence>
<keyword evidence="3" id="KW-1185">Reference proteome</keyword>
<keyword evidence="1" id="KW-0812">Transmembrane</keyword>
<organism evidence="2 3">
    <name type="scientific">Blastopirellula retiformator</name>
    <dbReference type="NCBI Taxonomy" id="2527970"/>
    <lineage>
        <taxon>Bacteria</taxon>
        <taxon>Pseudomonadati</taxon>
        <taxon>Planctomycetota</taxon>
        <taxon>Planctomycetia</taxon>
        <taxon>Pirellulales</taxon>
        <taxon>Pirellulaceae</taxon>
        <taxon>Blastopirellula</taxon>
    </lineage>
</organism>
<accession>A0A5C5V182</accession>
<keyword evidence="1" id="KW-0472">Membrane</keyword>
<evidence type="ECO:0000313" key="2">
    <source>
        <dbReference type="EMBL" id="TWT31733.1"/>
    </source>
</evidence>